<dbReference type="Gene3D" id="3.30.420.10">
    <property type="entry name" value="Ribonuclease H-like superfamily/Ribonuclease H"/>
    <property type="match status" value="1"/>
</dbReference>
<sequence>MELSLKIVKGIKREFSVARTPQQNKVAERKNRTLIEAAMTMLTDLLLPTTFWAEAINTTCYVQNRVLITKPHNKTFYELLIGRPSNLDLIRPFRCPLTILNTLDLLGKFEGKADEGFLVGYFVNSKVFRVFNTRTKKVEENLHVKFLENKSNVARSGPEWLFNIDSLTKSMNYESITAGNQTNGDAGIETNDNAWQAGQEKAADHEYILLPFLTSDSSSTQSSDDMDVDEVPSKGDEGINIVSGSNDQERIDSSTQDINTDRPSINTASTNINTGSLNINTVSPNDPNMPSLEETSIFDGAYDDEDVGAEADLNNLEITMNVSHIPTARIHKDHPKDQIIRDLNLSTQTRRMINFSEENAMVSYISKQRRTNHKDYQKCLFACFLSQNEPKKVIKALTDPSWIEAIQEELLQFKLQKAWYETLSTYLLENGYRRGTIDKNLFIKKDRGDILFVQVYVDDIIFWSTKKSLLQQKEDGIFISQDKYVADILKKFDFTTVKAASTLIETNKALNKDEEAEDVDIHSYRSMIGLLMYLTASRPDIMFVVCACARFQVTPKTSHLHIVKRIFRYLKGQPKLGLWYPRDSPFDLEAFSNSDYARASLDRKSTTGAEYVAAANCCGQVLWIQNQMLDYGFNFMNTKIRIDNKSPICIVNNPVFHSKTKHIEIRHHFIRDSYEKKLIQVIKIHTDHNVANLFTKAFDVSRKAKRTTKISQSSGNIHLVADETVYKEWEDKMERAATTASSLEAEQDSSNINRTQSMATLNESLP</sequence>
<dbReference type="SUPFAM" id="SSF53098">
    <property type="entry name" value="Ribonuclease H-like"/>
    <property type="match status" value="1"/>
</dbReference>
<dbReference type="PANTHER" id="PTHR11439">
    <property type="entry name" value="GAG-POL-RELATED RETROTRANSPOSON"/>
    <property type="match status" value="1"/>
</dbReference>
<reference evidence="3" key="1">
    <citation type="journal article" date="2022" name="Int. J. Mol. Sci.">
        <title>Draft Genome of Tanacetum Coccineum: Genomic Comparison of Closely Related Tanacetum-Family Plants.</title>
        <authorList>
            <person name="Yamashiro T."/>
            <person name="Shiraishi A."/>
            <person name="Nakayama K."/>
            <person name="Satake H."/>
        </authorList>
    </citation>
    <scope>NUCLEOTIDE SEQUENCE</scope>
</reference>
<dbReference type="SUPFAM" id="SSF56672">
    <property type="entry name" value="DNA/RNA polymerases"/>
    <property type="match status" value="1"/>
</dbReference>
<feature type="compositionally biased region" description="Polar residues" evidence="1">
    <location>
        <begin position="738"/>
        <end position="766"/>
    </location>
</feature>
<accession>A0ABQ4WSC7</accession>
<dbReference type="EMBL" id="BQNB010008894">
    <property type="protein sequence ID" value="GJS55817.1"/>
    <property type="molecule type" value="Genomic_DNA"/>
</dbReference>
<feature type="region of interest" description="Disordered" evidence="1">
    <location>
        <begin position="737"/>
        <end position="766"/>
    </location>
</feature>
<evidence type="ECO:0000313" key="4">
    <source>
        <dbReference type="Proteomes" id="UP001151760"/>
    </source>
</evidence>
<dbReference type="InterPro" id="IPR057670">
    <property type="entry name" value="SH3_retrovirus"/>
</dbReference>
<dbReference type="InterPro" id="IPR036397">
    <property type="entry name" value="RNaseH_sf"/>
</dbReference>
<reference evidence="3" key="2">
    <citation type="submission" date="2022-01" db="EMBL/GenBank/DDBJ databases">
        <authorList>
            <person name="Yamashiro T."/>
            <person name="Shiraishi A."/>
            <person name="Satake H."/>
            <person name="Nakayama K."/>
        </authorList>
    </citation>
    <scope>NUCLEOTIDE SEQUENCE</scope>
</reference>
<dbReference type="InterPro" id="IPR043502">
    <property type="entry name" value="DNA/RNA_pol_sf"/>
</dbReference>
<feature type="compositionally biased region" description="Polar residues" evidence="1">
    <location>
        <begin position="253"/>
        <end position="272"/>
    </location>
</feature>
<feature type="domain" description="Retroviral polymerase SH3-like" evidence="2">
    <location>
        <begin position="106"/>
        <end position="152"/>
    </location>
</feature>
<gene>
    <name evidence="3" type="ORF">Tco_0629179</name>
</gene>
<evidence type="ECO:0000259" key="2">
    <source>
        <dbReference type="Pfam" id="PF25597"/>
    </source>
</evidence>
<evidence type="ECO:0000256" key="1">
    <source>
        <dbReference type="SAM" id="MobiDB-lite"/>
    </source>
</evidence>
<dbReference type="Proteomes" id="UP001151760">
    <property type="component" value="Unassembled WGS sequence"/>
</dbReference>
<feature type="region of interest" description="Disordered" evidence="1">
    <location>
        <begin position="215"/>
        <end position="272"/>
    </location>
</feature>
<proteinExistence type="predicted"/>
<dbReference type="Pfam" id="PF25597">
    <property type="entry name" value="SH3_retrovirus"/>
    <property type="match status" value="1"/>
</dbReference>
<evidence type="ECO:0000313" key="3">
    <source>
        <dbReference type="EMBL" id="GJS55817.1"/>
    </source>
</evidence>
<protein>
    <submittedName>
        <fullName evidence="3">Ribonuclease H-like domain-containing protein</fullName>
    </submittedName>
</protein>
<keyword evidence="4" id="KW-1185">Reference proteome</keyword>
<comment type="caution">
    <text evidence="3">The sequence shown here is derived from an EMBL/GenBank/DDBJ whole genome shotgun (WGS) entry which is preliminary data.</text>
</comment>
<name>A0ABQ4WSC7_9ASTR</name>
<organism evidence="3 4">
    <name type="scientific">Tanacetum coccineum</name>
    <dbReference type="NCBI Taxonomy" id="301880"/>
    <lineage>
        <taxon>Eukaryota</taxon>
        <taxon>Viridiplantae</taxon>
        <taxon>Streptophyta</taxon>
        <taxon>Embryophyta</taxon>
        <taxon>Tracheophyta</taxon>
        <taxon>Spermatophyta</taxon>
        <taxon>Magnoliopsida</taxon>
        <taxon>eudicotyledons</taxon>
        <taxon>Gunneridae</taxon>
        <taxon>Pentapetalae</taxon>
        <taxon>asterids</taxon>
        <taxon>campanulids</taxon>
        <taxon>Asterales</taxon>
        <taxon>Asteraceae</taxon>
        <taxon>Asteroideae</taxon>
        <taxon>Anthemideae</taxon>
        <taxon>Anthemidinae</taxon>
        <taxon>Tanacetum</taxon>
    </lineage>
</organism>
<dbReference type="CDD" id="cd09272">
    <property type="entry name" value="RNase_HI_RT_Ty1"/>
    <property type="match status" value="1"/>
</dbReference>
<dbReference type="InterPro" id="IPR012337">
    <property type="entry name" value="RNaseH-like_sf"/>
</dbReference>
<dbReference type="PANTHER" id="PTHR11439:SF495">
    <property type="entry name" value="REVERSE TRANSCRIPTASE, RNA-DEPENDENT DNA POLYMERASE-RELATED"/>
    <property type="match status" value="1"/>
</dbReference>